<dbReference type="Pfam" id="PF07995">
    <property type="entry name" value="GSDH"/>
    <property type="match status" value="1"/>
</dbReference>
<dbReference type="AlphaFoldDB" id="A0A6J6CPB8"/>
<feature type="domain" description="Glucose/Sorbosone dehydrogenase" evidence="1">
    <location>
        <begin position="51"/>
        <end position="366"/>
    </location>
</feature>
<proteinExistence type="predicted"/>
<sequence>MRKFVYLLTPSLFLFLSPLTPALAAPPPLTIEKVNTQVAQVVGDNGERGAALAQLKDERLLLGGGKNGSTLFLFDRSDNSLSSVGRVIKASERINDSRFAITDIAIMSESGNNISLLISFPEFNRAKSCVSLVLYNYTAKLTAKPTLTRGKQWFRSSPCVPVSAVQHAAGRITVIDSKSAYLTTGDLGFPKINNRSARGTLGSIYKVSASGVTRISQGHRNPQGVVLIGSDLYISEHGPRGGDELNLVEQGRDYGWPFVTYGEPYGSGDYVRPTKTGTHDGFTKPLFYWVPSVAPTELIQLPENSSWGKWAGHIVMGTLRENSLIFIELDSQKVIGEVSNVNVGERIRDLEVDSAGTIIATTDSGDLLFISPN</sequence>
<name>A0A6J6CPB8_9ZZZZ</name>
<protein>
    <submittedName>
        <fullName evidence="2">Unannotated protein</fullName>
    </submittedName>
</protein>
<dbReference type="InterPro" id="IPR012938">
    <property type="entry name" value="Glc/Sorbosone_DH"/>
</dbReference>
<dbReference type="SUPFAM" id="SSF50952">
    <property type="entry name" value="Soluble quinoprotein glucose dehydrogenase"/>
    <property type="match status" value="1"/>
</dbReference>
<dbReference type="Gene3D" id="2.120.10.30">
    <property type="entry name" value="TolB, C-terminal domain"/>
    <property type="match status" value="1"/>
</dbReference>
<dbReference type="InterPro" id="IPR011042">
    <property type="entry name" value="6-blade_b-propeller_TolB-like"/>
</dbReference>
<gene>
    <name evidence="2" type="ORF">UFOPK1506_00523</name>
</gene>
<accession>A0A6J6CPB8</accession>
<dbReference type="EMBL" id="CAEZSV010000073">
    <property type="protein sequence ID" value="CAB4552209.1"/>
    <property type="molecule type" value="Genomic_DNA"/>
</dbReference>
<organism evidence="2">
    <name type="scientific">freshwater metagenome</name>
    <dbReference type="NCBI Taxonomy" id="449393"/>
    <lineage>
        <taxon>unclassified sequences</taxon>
        <taxon>metagenomes</taxon>
        <taxon>ecological metagenomes</taxon>
    </lineage>
</organism>
<dbReference type="InterPro" id="IPR011041">
    <property type="entry name" value="Quinoprot_gluc/sorb_DH_b-prop"/>
</dbReference>
<reference evidence="2" key="1">
    <citation type="submission" date="2020-05" db="EMBL/GenBank/DDBJ databases">
        <authorList>
            <person name="Chiriac C."/>
            <person name="Salcher M."/>
            <person name="Ghai R."/>
            <person name="Kavagutti S V."/>
        </authorList>
    </citation>
    <scope>NUCLEOTIDE SEQUENCE</scope>
</reference>
<evidence type="ECO:0000259" key="1">
    <source>
        <dbReference type="Pfam" id="PF07995"/>
    </source>
</evidence>
<evidence type="ECO:0000313" key="2">
    <source>
        <dbReference type="EMBL" id="CAB4552209.1"/>
    </source>
</evidence>